<dbReference type="InterPro" id="IPR013320">
    <property type="entry name" value="ConA-like_dom_sf"/>
</dbReference>
<dbReference type="Proteomes" id="UP000263642">
    <property type="component" value="Unassembled WGS sequence"/>
</dbReference>
<dbReference type="InterPro" id="IPR011047">
    <property type="entry name" value="Quinoprotein_ADH-like_sf"/>
</dbReference>
<dbReference type="InterPro" id="IPR006558">
    <property type="entry name" value="LamG-like"/>
</dbReference>
<dbReference type="Pfam" id="PF13360">
    <property type="entry name" value="PQQ_2"/>
    <property type="match status" value="1"/>
</dbReference>
<gene>
    <name evidence="4" type="ORF">DIT97_25595</name>
</gene>
<dbReference type="GO" id="GO:0046872">
    <property type="term" value="F:metal ion binding"/>
    <property type="evidence" value="ECO:0007669"/>
    <property type="project" value="InterPro"/>
</dbReference>
<protein>
    <recommendedName>
        <fullName evidence="3">LamG-like jellyroll fold domain-containing protein</fullName>
    </recommendedName>
</protein>
<dbReference type="SUPFAM" id="SSF49363">
    <property type="entry name" value="Purple acid phosphatase, N-terminal domain"/>
    <property type="match status" value="1"/>
</dbReference>
<dbReference type="SMART" id="SM00564">
    <property type="entry name" value="PQQ"/>
    <property type="match status" value="4"/>
</dbReference>
<proteinExistence type="predicted"/>
<dbReference type="AlphaFoldDB" id="A0A3D3RBJ0"/>
<keyword evidence="2" id="KW-1015">Disulfide bond</keyword>
<dbReference type="SUPFAM" id="SSF50998">
    <property type="entry name" value="Quinoprotein alcohol dehydrogenase-like"/>
    <property type="match status" value="1"/>
</dbReference>
<dbReference type="Pfam" id="PF13385">
    <property type="entry name" value="Laminin_G_3"/>
    <property type="match status" value="1"/>
</dbReference>
<dbReference type="CDD" id="cd02440">
    <property type="entry name" value="AdoMet_MTases"/>
    <property type="match status" value="1"/>
</dbReference>
<dbReference type="SUPFAM" id="SSF49899">
    <property type="entry name" value="Concanavalin A-like lectins/glucanases"/>
    <property type="match status" value="1"/>
</dbReference>
<dbReference type="InterPro" id="IPR008963">
    <property type="entry name" value="Purple_acid_Pase-like_N"/>
</dbReference>
<dbReference type="EMBL" id="DQAY01000153">
    <property type="protein sequence ID" value="HCO26224.1"/>
    <property type="molecule type" value="Genomic_DNA"/>
</dbReference>
<dbReference type="PANTHER" id="PTHR34512:SF30">
    <property type="entry name" value="OUTER MEMBRANE PROTEIN ASSEMBLY FACTOR BAMB"/>
    <property type="match status" value="1"/>
</dbReference>
<evidence type="ECO:0000313" key="4">
    <source>
        <dbReference type="EMBL" id="HCO26224.1"/>
    </source>
</evidence>
<evidence type="ECO:0000259" key="3">
    <source>
        <dbReference type="SMART" id="SM00560"/>
    </source>
</evidence>
<evidence type="ECO:0000313" key="5">
    <source>
        <dbReference type="Proteomes" id="UP000263642"/>
    </source>
</evidence>
<evidence type="ECO:0000256" key="2">
    <source>
        <dbReference type="ARBA" id="ARBA00023157"/>
    </source>
</evidence>
<dbReference type="Gene3D" id="2.130.10.10">
    <property type="entry name" value="YVTN repeat-like/Quinoprotein amine dehydrogenase"/>
    <property type="match status" value="1"/>
</dbReference>
<dbReference type="GO" id="GO:0003993">
    <property type="term" value="F:acid phosphatase activity"/>
    <property type="evidence" value="ECO:0007669"/>
    <property type="project" value="InterPro"/>
</dbReference>
<dbReference type="Gene3D" id="2.60.120.200">
    <property type="match status" value="1"/>
</dbReference>
<sequence length="994" mass="110879">MTLNYSNKLLLILFVWLISTYPAQVVSAEDAFSKHHWIFAKEHLDQSSIQAVKGPAGEILGETFFAPGKQFSAIVLDGESNSIMISEQSTQVNLPTKQITAEAWVFINQDLEWGGIIGAVSDNGKDESGWILGYRNQHFYFGLATQDKQQLTYLTAKSEFELEKWYHVVGAYDGNVHQLFVNGQLAASDSSRSGAIFYPSTDTFYEIGAFHDSNEYFRLSGMLHEVSVSSHIMNQKQIAARYRAKLNKLPGKAIKPKKYHLAHSPYACYEPNGDVTLCWQTEIASPSIIRYGEPGQIDQVVNQARPQHKHRVTLTGLTPNQIYEYQISVRRNGQELQSHKHLFDTTFNHRPRPVPDELSPFGTNSTAKYYADAAKNILSKTGITKGYCIVYGIGEGQLAYELAKQSELIIVGVDTDADKVASVRQKMYAAKVYGTRITVRHVKSLEALPFTRDFANLIVSDDFITHGKLVGSPRETFRLLRPEGGTLFLGQPAANSKPIKKLDLHQWFKQTGLTFSLNEDKTGLWGTGKRDVVAGAGEWTHQYGDPGNASFGGETLGGISRASDLEVQWIGFPGADFGIDRQVRLSAPLAVNGRLFHQGMNRIIALDSYNGAFLWLLEIADLRRTNIPRDAANWCADQQNLFVAVNGECWVLNAYTGERMRVLQLPDHSRHQSHDWGYIANAGDMIFGSSVKRGSIYTDYWGRERWFDGTGSPGDGTDKVCSDDLFAYDKQTGQKAWNYQNGVILNTSIAVGDGRVYFVESRHPKVKTLVHGDARFLSAKDRRRGKTNGVAKEKLWLDQYMVALDARTGKKLWERPIDTTDGLVTFYLVYSDHKIVISASGGGEYHVYAFDAKNGEQQWHSIAPWSRNNHGAHAQHPAVVAGKVYQVPHVYDLESGSMVSNNMMGGNISRRCGNYVATEKSLIYRGNNLLSMWDMKNEQVSDWYRLRSSCWLSTIPAAGMLLSPEGGGGCSCGAWMETSLGFAPRVPIAKQNKN</sequence>
<keyword evidence="1" id="KW-0732">Signal</keyword>
<dbReference type="InterPro" id="IPR015943">
    <property type="entry name" value="WD40/YVTN_repeat-like_dom_sf"/>
</dbReference>
<dbReference type="PANTHER" id="PTHR34512">
    <property type="entry name" value="CELL SURFACE PROTEIN"/>
    <property type="match status" value="1"/>
</dbReference>
<dbReference type="SUPFAM" id="SSF53335">
    <property type="entry name" value="S-adenosyl-L-methionine-dependent methyltransferases"/>
    <property type="match status" value="1"/>
</dbReference>
<reference evidence="4 5" key="1">
    <citation type="journal article" date="2018" name="Nat. Biotechnol.">
        <title>A standardized bacterial taxonomy based on genome phylogeny substantially revises the tree of life.</title>
        <authorList>
            <person name="Parks D.H."/>
            <person name="Chuvochina M."/>
            <person name="Waite D.W."/>
            <person name="Rinke C."/>
            <person name="Skarshewski A."/>
            <person name="Chaumeil P.A."/>
            <person name="Hugenholtz P."/>
        </authorList>
    </citation>
    <scope>NUCLEOTIDE SEQUENCE [LARGE SCALE GENOMIC DNA]</scope>
    <source>
        <strain evidence="4">UBA9375</strain>
    </source>
</reference>
<comment type="caution">
    <text evidence="4">The sequence shown here is derived from an EMBL/GenBank/DDBJ whole genome shotgun (WGS) entry which is preliminary data.</text>
</comment>
<dbReference type="InterPro" id="IPR029063">
    <property type="entry name" value="SAM-dependent_MTases_sf"/>
</dbReference>
<organism evidence="4 5">
    <name type="scientific">Gimesia maris</name>
    <dbReference type="NCBI Taxonomy" id="122"/>
    <lineage>
        <taxon>Bacteria</taxon>
        <taxon>Pseudomonadati</taxon>
        <taxon>Planctomycetota</taxon>
        <taxon>Planctomycetia</taxon>
        <taxon>Planctomycetales</taxon>
        <taxon>Planctomycetaceae</taxon>
        <taxon>Gimesia</taxon>
    </lineage>
</organism>
<dbReference type="InterPro" id="IPR002372">
    <property type="entry name" value="PQQ_rpt_dom"/>
</dbReference>
<name>A0A3D3RBJ0_9PLAN</name>
<dbReference type="Gene3D" id="2.140.10.10">
    <property type="entry name" value="Quinoprotein alcohol dehydrogenase-like superfamily"/>
    <property type="match status" value="1"/>
</dbReference>
<evidence type="ECO:0000256" key="1">
    <source>
        <dbReference type="ARBA" id="ARBA00022729"/>
    </source>
</evidence>
<feature type="domain" description="LamG-like jellyroll fold" evidence="3">
    <location>
        <begin position="97"/>
        <end position="236"/>
    </location>
</feature>
<dbReference type="SMART" id="SM00560">
    <property type="entry name" value="LamGL"/>
    <property type="match status" value="1"/>
</dbReference>
<dbReference type="InterPro" id="IPR018391">
    <property type="entry name" value="PQQ_b-propeller_rpt"/>
</dbReference>
<accession>A0A3D3RBJ0</accession>
<dbReference type="Gene3D" id="3.40.50.150">
    <property type="entry name" value="Vaccinia Virus protein VP39"/>
    <property type="match status" value="1"/>
</dbReference>